<feature type="non-terminal residue" evidence="1">
    <location>
        <position position="85"/>
    </location>
</feature>
<reference evidence="1" key="2">
    <citation type="submission" date="2019-05" db="EMBL/GenBank/DDBJ databases">
        <authorList>
            <consortium name="NCBI Pathogen Detection Project"/>
        </authorList>
    </citation>
    <scope>NUCLEOTIDE SEQUENCE</scope>
    <source>
        <strain evidence="1">Salmonella enterica</strain>
    </source>
</reference>
<dbReference type="EMBL" id="DAAGLD010000039">
    <property type="protein sequence ID" value="HAB3516816.1"/>
    <property type="molecule type" value="Genomic_DNA"/>
</dbReference>
<comment type="caution">
    <text evidence="1">The sequence shown here is derived from an EMBL/GenBank/DDBJ whole genome shotgun (WGS) entry which is preliminary data.</text>
</comment>
<accession>A0A6Y0WFE1</accession>
<protein>
    <submittedName>
        <fullName evidence="1">Uncharacterized protein</fullName>
    </submittedName>
</protein>
<evidence type="ECO:0000313" key="1">
    <source>
        <dbReference type="EMBL" id="HAB3516816.1"/>
    </source>
</evidence>
<name>A0A6Y0WFE1_SALEB</name>
<dbReference type="AlphaFoldDB" id="A0A6Y0WFE1"/>
<gene>
    <name evidence="1" type="ORF">GJE24_16670</name>
</gene>
<sequence>MTTNTTTTTYRSEEIVPFRRPKGDLDSRYMPQVYAMVRNWASNPAQYGEGVLASYRQPAVNLAYQVKGTRVVLILVPVECEPPGV</sequence>
<proteinExistence type="predicted"/>
<reference evidence="1" key="1">
    <citation type="journal article" date="2018" name="Genome Biol.">
        <title>SKESA: strategic k-mer extension for scrupulous assemblies.</title>
        <authorList>
            <person name="Souvorov A."/>
            <person name="Agarwala R."/>
            <person name="Lipman D.J."/>
        </authorList>
    </citation>
    <scope>NUCLEOTIDE SEQUENCE</scope>
    <source>
        <strain evidence="1">Salmonella enterica</strain>
    </source>
</reference>
<organism evidence="1">
    <name type="scientific">Salmonella enterica subsp. enterica serovar Java</name>
    <dbReference type="NCBI Taxonomy" id="224729"/>
    <lineage>
        <taxon>Bacteria</taxon>
        <taxon>Pseudomonadati</taxon>
        <taxon>Pseudomonadota</taxon>
        <taxon>Gammaproteobacteria</taxon>
        <taxon>Enterobacterales</taxon>
        <taxon>Enterobacteriaceae</taxon>
        <taxon>Salmonella</taxon>
    </lineage>
</organism>